<reference evidence="1" key="1">
    <citation type="submission" date="2018-02" db="EMBL/GenBank/DDBJ databases">
        <title>Rhizophora mucronata_Transcriptome.</title>
        <authorList>
            <person name="Meera S.P."/>
            <person name="Sreeshan A."/>
            <person name="Augustine A."/>
        </authorList>
    </citation>
    <scope>NUCLEOTIDE SEQUENCE</scope>
    <source>
        <tissue evidence="1">Leaf</tissue>
    </source>
</reference>
<name>A0A2P2NIK6_RHIMU</name>
<accession>A0A2P2NIK6</accession>
<sequence>MASRLEEETNFKLSLKSSLEVILAITLAAQFKGLCHDPRKLEITFNMSQMLNGLHQPNAYLLL</sequence>
<organism evidence="1">
    <name type="scientific">Rhizophora mucronata</name>
    <name type="common">Asiatic mangrove</name>
    <dbReference type="NCBI Taxonomy" id="61149"/>
    <lineage>
        <taxon>Eukaryota</taxon>
        <taxon>Viridiplantae</taxon>
        <taxon>Streptophyta</taxon>
        <taxon>Embryophyta</taxon>
        <taxon>Tracheophyta</taxon>
        <taxon>Spermatophyta</taxon>
        <taxon>Magnoliopsida</taxon>
        <taxon>eudicotyledons</taxon>
        <taxon>Gunneridae</taxon>
        <taxon>Pentapetalae</taxon>
        <taxon>rosids</taxon>
        <taxon>fabids</taxon>
        <taxon>Malpighiales</taxon>
        <taxon>Rhizophoraceae</taxon>
        <taxon>Rhizophora</taxon>
    </lineage>
</organism>
<dbReference type="EMBL" id="GGEC01061813">
    <property type="protein sequence ID" value="MBX42297.1"/>
    <property type="molecule type" value="Transcribed_RNA"/>
</dbReference>
<protein>
    <submittedName>
        <fullName evidence="1">Uncharacterized protein</fullName>
    </submittedName>
</protein>
<evidence type="ECO:0000313" key="1">
    <source>
        <dbReference type="EMBL" id="MBX42297.1"/>
    </source>
</evidence>
<dbReference type="AlphaFoldDB" id="A0A2P2NIK6"/>
<proteinExistence type="predicted"/>